<keyword evidence="2" id="KW-0521">NADP</keyword>
<dbReference type="EMBL" id="BMIB01000002">
    <property type="protein sequence ID" value="GGH63428.1"/>
    <property type="molecule type" value="Genomic_DNA"/>
</dbReference>
<sequence length="247" mass="26200">MKKALVTGANKSIGFETARKLAQKGYYVYMGCRDAAKGAQAVAALQAEGLTQVEAIQLDVTNAASITAAQALLQSKITSLDLLVNNAGISGGFPQPQRAADCNLQLVREVFETNFFGVIAVTQAFLPLLKAAAEAVIVNVTSGLGSLTLHSDPAWQYYAVKGAAYGPSKTALNAWTVVLAYELRDTTVRVNVVDPGYTATDFNHHSGHLSVTDSAAFVVKYATIDAAGPHGKFFSHDIAVNNHESPW</sequence>
<dbReference type="InterPro" id="IPR002347">
    <property type="entry name" value="SDR_fam"/>
</dbReference>
<keyword evidence="6" id="KW-1185">Reference proteome</keyword>
<dbReference type="Pfam" id="PF00106">
    <property type="entry name" value="adh_short"/>
    <property type="match status" value="1"/>
</dbReference>
<evidence type="ECO:0000256" key="4">
    <source>
        <dbReference type="RuleBase" id="RU000363"/>
    </source>
</evidence>
<dbReference type="GO" id="GO:0016491">
    <property type="term" value="F:oxidoreductase activity"/>
    <property type="evidence" value="ECO:0007669"/>
    <property type="project" value="UniProtKB-KW"/>
</dbReference>
<reference evidence="5" key="1">
    <citation type="journal article" date="2014" name="Int. J. Syst. Evol. Microbiol.">
        <title>Complete genome sequence of Corynebacterium casei LMG S-19264T (=DSM 44701T), isolated from a smear-ripened cheese.</title>
        <authorList>
            <consortium name="US DOE Joint Genome Institute (JGI-PGF)"/>
            <person name="Walter F."/>
            <person name="Albersmeier A."/>
            <person name="Kalinowski J."/>
            <person name="Ruckert C."/>
        </authorList>
    </citation>
    <scope>NUCLEOTIDE SEQUENCE</scope>
    <source>
        <strain evidence="5">CGMCC 1.15290</strain>
    </source>
</reference>
<evidence type="ECO:0000256" key="3">
    <source>
        <dbReference type="ARBA" id="ARBA00023002"/>
    </source>
</evidence>
<dbReference type="PANTHER" id="PTHR43490:SF99">
    <property type="entry name" value="SHORT-CHAIN DEHYDROGENASE_REDUCTASE"/>
    <property type="match status" value="1"/>
</dbReference>
<evidence type="ECO:0000313" key="6">
    <source>
        <dbReference type="Proteomes" id="UP000627292"/>
    </source>
</evidence>
<dbReference type="InterPro" id="IPR036291">
    <property type="entry name" value="NAD(P)-bd_dom_sf"/>
</dbReference>
<evidence type="ECO:0000256" key="1">
    <source>
        <dbReference type="ARBA" id="ARBA00006484"/>
    </source>
</evidence>
<dbReference type="PRINTS" id="PR00080">
    <property type="entry name" value="SDRFAMILY"/>
</dbReference>
<dbReference type="RefSeq" id="WP_188951342.1">
    <property type="nucleotide sequence ID" value="NZ_BMIB01000002.1"/>
</dbReference>
<proteinExistence type="inferred from homology"/>
<dbReference type="PANTHER" id="PTHR43490">
    <property type="entry name" value="(+)-NEOMENTHOL DEHYDROGENASE"/>
    <property type="match status" value="1"/>
</dbReference>
<dbReference type="Proteomes" id="UP000627292">
    <property type="component" value="Unassembled WGS sequence"/>
</dbReference>
<dbReference type="Gene3D" id="3.40.50.720">
    <property type="entry name" value="NAD(P)-binding Rossmann-like Domain"/>
    <property type="match status" value="1"/>
</dbReference>
<comment type="similarity">
    <text evidence="1 4">Belongs to the short-chain dehydrogenases/reductases (SDR) family.</text>
</comment>
<name>A0A917IST9_9BACT</name>
<gene>
    <name evidence="5" type="ORF">GCM10011379_14310</name>
</gene>
<accession>A0A917IST9</accession>
<evidence type="ECO:0000313" key="5">
    <source>
        <dbReference type="EMBL" id="GGH63428.1"/>
    </source>
</evidence>
<organism evidence="5 6">
    <name type="scientific">Filimonas zeae</name>
    <dbReference type="NCBI Taxonomy" id="1737353"/>
    <lineage>
        <taxon>Bacteria</taxon>
        <taxon>Pseudomonadati</taxon>
        <taxon>Bacteroidota</taxon>
        <taxon>Chitinophagia</taxon>
        <taxon>Chitinophagales</taxon>
        <taxon>Chitinophagaceae</taxon>
        <taxon>Filimonas</taxon>
    </lineage>
</organism>
<dbReference type="PRINTS" id="PR00081">
    <property type="entry name" value="GDHRDH"/>
</dbReference>
<keyword evidence="3" id="KW-0560">Oxidoreductase</keyword>
<evidence type="ECO:0000256" key="2">
    <source>
        <dbReference type="ARBA" id="ARBA00022857"/>
    </source>
</evidence>
<reference evidence="5" key="2">
    <citation type="submission" date="2020-09" db="EMBL/GenBank/DDBJ databases">
        <authorList>
            <person name="Sun Q."/>
            <person name="Zhou Y."/>
        </authorList>
    </citation>
    <scope>NUCLEOTIDE SEQUENCE</scope>
    <source>
        <strain evidence="5">CGMCC 1.15290</strain>
    </source>
</reference>
<dbReference type="SUPFAM" id="SSF51735">
    <property type="entry name" value="NAD(P)-binding Rossmann-fold domains"/>
    <property type="match status" value="1"/>
</dbReference>
<protein>
    <submittedName>
        <fullName evidence="5">Short-chain dehydrogenase</fullName>
    </submittedName>
</protein>
<dbReference type="AlphaFoldDB" id="A0A917IST9"/>
<comment type="caution">
    <text evidence="5">The sequence shown here is derived from an EMBL/GenBank/DDBJ whole genome shotgun (WGS) entry which is preliminary data.</text>
</comment>